<reference evidence="2" key="2">
    <citation type="submission" date="2015-06" db="UniProtKB">
        <authorList>
            <consortium name="EnsemblPlants"/>
        </authorList>
    </citation>
    <scope>IDENTIFICATION</scope>
    <source>
        <strain evidence="2">DM1-3 516 R44</strain>
    </source>
</reference>
<sequence>MAADPIFMPKRGNSIQVSVLDRDTAHSTNHNQNHNVYSHNHTTRAGHSGTLVRIADQLSDSPFFWFIAFCALPSVCLCPGSLGGISMLHETVQRHIDCSFHHFFDPLPSGLRVLEQRAEYVPSATHQVCLAKLRLQFLRSF</sequence>
<dbReference type="Proteomes" id="UP000011115">
    <property type="component" value="Unassembled WGS sequence"/>
</dbReference>
<proteinExistence type="predicted"/>
<dbReference type="EnsemblPlants" id="PGSC0003DMT400094935">
    <property type="protein sequence ID" value="PGSC0003DMT400094935"/>
    <property type="gene ID" value="PGSC0003DMG400044506"/>
</dbReference>
<dbReference type="Gramene" id="PGSC0003DMT400094935">
    <property type="protein sequence ID" value="PGSC0003DMT400094935"/>
    <property type="gene ID" value="PGSC0003DMG400044506"/>
</dbReference>
<evidence type="ECO:0000313" key="2">
    <source>
        <dbReference type="EnsemblPlants" id="PGSC0003DMT400094935"/>
    </source>
</evidence>
<evidence type="ECO:0000256" key="1">
    <source>
        <dbReference type="SAM" id="Phobius"/>
    </source>
</evidence>
<accession>M1DV73</accession>
<protein>
    <submittedName>
        <fullName evidence="2">Uncharacterized protein</fullName>
    </submittedName>
</protein>
<evidence type="ECO:0000313" key="3">
    <source>
        <dbReference type="Proteomes" id="UP000011115"/>
    </source>
</evidence>
<organism evidence="2 3">
    <name type="scientific">Solanum tuberosum</name>
    <name type="common">Potato</name>
    <dbReference type="NCBI Taxonomy" id="4113"/>
    <lineage>
        <taxon>Eukaryota</taxon>
        <taxon>Viridiplantae</taxon>
        <taxon>Streptophyta</taxon>
        <taxon>Embryophyta</taxon>
        <taxon>Tracheophyta</taxon>
        <taxon>Spermatophyta</taxon>
        <taxon>Magnoliopsida</taxon>
        <taxon>eudicotyledons</taxon>
        <taxon>Gunneridae</taxon>
        <taxon>Pentapetalae</taxon>
        <taxon>asterids</taxon>
        <taxon>lamiids</taxon>
        <taxon>Solanales</taxon>
        <taxon>Solanaceae</taxon>
        <taxon>Solanoideae</taxon>
        <taxon>Solaneae</taxon>
        <taxon>Solanum</taxon>
    </lineage>
</organism>
<feature type="transmembrane region" description="Helical" evidence="1">
    <location>
        <begin position="63"/>
        <end position="85"/>
    </location>
</feature>
<dbReference type="InParanoid" id="M1DV73"/>
<keyword evidence="3" id="KW-1185">Reference proteome</keyword>
<dbReference type="PaxDb" id="4113-PGSC0003DMT400094935"/>
<name>M1DV73_SOLTU</name>
<reference evidence="3" key="1">
    <citation type="journal article" date="2011" name="Nature">
        <title>Genome sequence and analysis of the tuber crop potato.</title>
        <authorList>
            <consortium name="The Potato Genome Sequencing Consortium"/>
        </authorList>
    </citation>
    <scope>NUCLEOTIDE SEQUENCE [LARGE SCALE GENOMIC DNA]</scope>
    <source>
        <strain evidence="3">cv. DM1-3 516 R44</strain>
    </source>
</reference>
<keyword evidence="1" id="KW-0472">Membrane</keyword>
<dbReference type="HOGENOM" id="CLU_1828724_0_0_1"/>
<keyword evidence="1" id="KW-0812">Transmembrane</keyword>
<keyword evidence="1" id="KW-1133">Transmembrane helix</keyword>
<dbReference type="AlphaFoldDB" id="M1DV73"/>